<proteinExistence type="predicted"/>
<dbReference type="Proteomes" id="UP001392318">
    <property type="component" value="Unassembled WGS sequence"/>
</dbReference>
<keyword evidence="2" id="KW-1185">Reference proteome</keyword>
<evidence type="ECO:0000313" key="2">
    <source>
        <dbReference type="Proteomes" id="UP001392318"/>
    </source>
</evidence>
<comment type="caution">
    <text evidence="1">The sequence shown here is derived from an EMBL/GenBank/DDBJ whole genome shotgun (WGS) entry which is preliminary data.</text>
</comment>
<protein>
    <submittedName>
        <fullName evidence="1">Uncharacterized protein</fullName>
    </submittedName>
</protein>
<name>A0ACC6RT31_9BURK</name>
<organism evidence="1 2">
    <name type="scientific">Paraburkholderia unamae</name>
    <dbReference type="NCBI Taxonomy" id="219649"/>
    <lineage>
        <taxon>Bacteria</taxon>
        <taxon>Pseudomonadati</taxon>
        <taxon>Pseudomonadota</taxon>
        <taxon>Betaproteobacteria</taxon>
        <taxon>Burkholderiales</taxon>
        <taxon>Burkholderiaceae</taxon>
        <taxon>Paraburkholderia</taxon>
    </lineage>
</organism>
<accession>A0ACC6RT31</accession>
<evidence type="ECO:0000313" key="1">
    <source>
        <dbReference type="EMBL" id="MEM5404856.1"/>
    </source>
</evidence>
<sequence>MLPTIRNSLRQGACQIHTEYPRVIATALKEEPGDARRAIKTLTRWTGASERTVQNWLSAVRGPSGPDMIALAQHSSAVHNAYLIMAGRSADPTAEIGATVLLLREALVLLTSGRQNG</sequence>
<reference evidence="1" key="1">
    <citation type="submission" date="2024-01" db="EMBL/GenBank/DDBJ databases">
        <title>The diversity of rhizobia nodulating Mimosa spp. in eleven states of Brazil covering several biomes is determined by host plant, location, and edaphic factors.</title>
        <authorList>
            <person name="Rouws L."/>
            <person name="Barauna A."/>
            <person name="Beukes C."/>
            <person name="De Faria S.M."/>
            <person name="Gross E."/>
            <person name="Dos Reis Junior F.B."/>
            <person name="Simon M."/>
            <person name="Maluk M."/>
            <person name="Odee D.W."/>
            <person name="Kenicer G."/>
            <person name="Young J.P.W."/>
            <person name="Reis V.M."/>
            <person name="Zilli J."/>
            <person name="James E.K."/>
        </authorList>
    </citation>
    <scope>NUCLEOTIDE SEQUENCE</scope>
    <source>
        <strain evidence="1">JPY452</strain>
    </source>
</reference>
<gene>
    <name evidence="1" type="ORF">VSR83_33385</name>
</gene>
<dbReference type="EMBL" id="JAYMRU010000034">
    <property type="protein sequence ID" value="MEM5404856.1"/>
    <property type="molecule type" value="Genomic_DNA"/>
</dbReference>